<reference evidence="2 3" key="1">
    <citation type="submission" date="2017-03" db="EMBL/GenBank/DDBJ databases">
        <title>Draft genome sequence of Streptomyces scabrisporus NF3, endophyte isolated from Amphipterygium adstringens.</title>
        <authorList>
            <person name="Vazquez M."/>
            <person name="Ceapa C.D."/>
            <person name="Rodriguez Luna D."/>
            <person name="Sanchez Esquivel S."/>
        </authorList>
    </citation>
    <scope>NUCLEOTIDE SEQUENCE [LARGE SCALE GENOMIC DNA]</scope>
    <source>
        <strain evidence="2 3">NF3</strain>
    </source>
</reference>
<accession>A0A1T3P062</accession>
<feature type="region of interest" description="Disordered" evidence="1">
    <location>
        <begin position="180"/>
        <end position="204"/>
    </location>
</feature>
<name>A0A1T3P062_9ACTN</name>
<dbReference type="EMBL" id="MWQN01000001">
    <property type="protein sequence ID" value="OPC82498.1"/>
    <property type="molecule type" value="Genomic_DNA"/>
</dbReference>
<dbReference type="RefSeq" id="WP_078976763.1">
    <property type="nucleotide sequence ID" value="NZ_MWQN01000001.1"/>
</dbReference>
<comment type="caution">
    <text evidence="2">The sequence shown here is derived from an EMBL/GenBank/DDBJ whole genome shotgun (WGS) entry which is preliminary data.</text>
</comment>
<evidence type="ECO:0000313" key="3">
    <source>
        <dbReference type="Proteomes" id="UP000190037"/>
    </source>
</evidence>
<protein>
    <recommendedName>
        <fullName evidence="4">DUF2797 domain-containing protein</fullName>
    </recommendedName>
</protein>
<dbReference type="InterPro" id="IPR021246">
    <property type="entry name" value="DUF2797"/>
</dbReference>
<organism evidence="2 3">
    <name type="scientific">Embleya scabrispora</name>
    <dbReference type="NCBI Taxonomy" id="159449"/>
    <lineage>
        <taxon>Bacteria</taxon>
        <taxon>Bacillati</taxon>
        <taxon>Actinomycetota</taxon>
        <taxon>Actinomycetes</taxon>
        <taxon>Kitasatosporales</taxon>
        <taxon>Streptomycetaceae</taxon>
        <taxon>Embleya</taxon>
    </lineage>
</organism>
<dbReference type="Proteomes" id="UP000190037">
    <property type="component" value="Unassembled WGS sequence"/>
</dbReference>
<evidence type="ECO:0000256" key="1">
    <source>
        <dbReference type="SAM" id="MobiDB-lite"/>
    </source>
</evidence>
<sequence length="204" mass="22142">MDDPRPFSLYLAWFGPGLVKVGLTATERRAARLADQGAPMFTWLGHGPLIPVRGTERRCSATGTVRERIPHRAKTTAWWRPRELDSPAELTAAHARLSPLLPDTMTPAPCDVQDLSRFYGLTDAPPPTRDQVTGLTENALLYGELTCVAGHDALITTDTGPLFVDLRLLTGWHLTPARGAPSGLTLKPLDTGRAPDGSIQEGLF</sequence>
<gene>
    <name evidence="2" type="ORF">B4N89_17515</name>
</gene>
<keyword evidence="3" id="KW-1185">Reference proteome</keyword>
<dbReference type="OrthoDB" id="3171606at2"/>
<evidence type="ECO:0000313" key="2">
    <source>
        <dbReference type="EMBL" id="OPC82498.1"/>
    </source>
</evidence>
<proteinExistence type="predicted"/>
<evidence type="ECO:0008006" key="4">
    <source>
        <dbReference type="Google" id="ProtNLM"/>
    </source>
</evidence>
<dbReference type="Pfam" id="PF10977">
    <property type="entry name" value="DUF2797"/>
    <property type="match status" value="1"/>
</dbReference>
<dbReference type="AlphaFoldDB" id="A0A1T3P062"/>